<feature type="signal peptide" evidence="2">
    <location>
        <begin position="1"/>
        <end position="19"/>
    </location>
</feature>
<protein>
    <submittedName>
        <fullName evidence="3">Uncharacterized protein</fullName>
    </submittedName>
</protein>
<dbReference type="EMBL" id="CAXKWB010031446">
    <property type="protein sequence ID" value="CAL4139502.1"/>
    <property type="molecule type" value="Genomic_DNA"/>
</dbReference>
<sequence>MYFCVVLITTLLSVTPSESNFLQSVANKQSKPPSIKDIEDFVKQLEYETLNGLDDTLSLVPVDLNLLDDELISDNILQGLQEEFQQAGKFEIGEVKNETANKSNQKHQIRKEPLIRARQLSLIYQGVYAPDARFNAFVDGVMVNMVADMRRKRMDPLYFRVYDRGIIEHVSTRSGRKNDQAGEKQQSESNRRTSRQSGDNGSAIGGGVIRGLTSIKRFGNAEVQLAGNVTLVRSHFVFGPLNIELIFQTLHGPKSINSTLTAVAGHAVTQITNSTSRLSDFIIDSPANHDIRLLGDKSELHRRISTNAILRVFKPTGKLERRLNNTWTKVASKRVPKQFLKI</sequence>
<comment type="caution">
    <text evidence="3">The sequence shown here is derived from an EMBL/GenBank/DDBJ whole genome shotgun (WGS) entry which is preliminary data.</text>
</comment>
<feature type="non-terminal residue" evidence="3">
    <location>
        <position position="342"/>
    </location>
</feature>
<proteinExistence type="predicted"/>
<dbReference type="Proteomes" id="UP001497623">
    <property type="component" value="Unassembled WGS sequence"/>
</dbReference>
<evidence type="ECO:0000256" key="1">
    <source>
        <dbReference type="SAM" id="MobiDB-lite"/>
    </source>
</evidence>
<feature type="region of interest" description="Disordered" evidence="1">
    <location>
        <begin position="172"/>
        <end position="205"/>
    </location>
</feature>
<evidence type="ECO:0000313" key="4">
    <source>
        <dbReference type="Proteomes" id="UP001497623"/>
    </source>
</evidence>
<keyword evidence="2" id="KW-0732">Signal</keyword>
<name>A0AAV2RWB3_MEGNR</name>
<evidence type="ECO:0000256" key="2">
    <source>
        <dbReference type="SAM" id="SignalP"/>
    </source>
</evidence>
<feature type="chain" id="PRO_5043674145" evidence="2">
    <location>
        <begin position="20"/>
        <end position="342"/>
    </location>
</feature>
<gene>
    <name evidence="3" type="ORF">MNOR_LOCUS28459</name>
</gene>
<keyword evidence="4" id="KW-1185">Reference proteome</keyword>
<reference evidence="3 4" key="1">
    <citation type="submission" date="2024-05" db="EMBL/GenBank/DDBJ databases">
        <authorList>
            <person name="Wallberg A."/>
        </authorList>
    </citation>
    <scope>NUCLEOTIDE SEQUENCE [LARGE SCALE GENOMIC DNA]</scope>
</reference>
<accession>A0AAV2RWB3</accession>
<feature type="compositionally biased region" description="Basic and acidic residues" evidence="1">
    <location>
        <begin position="172"/>
        <end position="191"/>
    </location>
</feature>
<evidence type="ECO:0000313" key="3">
    <source>
        <dbReference type="EMBL" id="CAL4139502.1"/>
    </source>
</evidence>
<dbReference type="AlphaFoldDB" id="A0AAV2RWB3"/>
<organism evidence="3 4">
    <name type="scientific">Meganyctiphanes norvegica</name>
    <name type="common">Northern krill</name>
    <name type="synonym">Thysanopoda norvegica</name>
    <dbReference type="NCBI Taxonomy" id="48144"/>
    <lineage>
        <taxon>Eukaryota</taxon>
        <taxon>Metazoa</taxon>
        <taxon>Ecdysozoa</taxon>
        <taxon>Arthropoda</taxon>
        <taxon>Crustacea</taxon>
        <taxon>Multicrustacea</taxon>
        <taxon>Malacostraca</taxon>
        <taxon>Eumalacostraca</taxon>
        <taxon>Eucarida</taxon>
        <taxon>Euphausiacea</taxon>
        <taxon>Euphausiidae</taxon>
        <taxon>Meganyctiphanes</taxon>
    </lineage>
</organism>